<reference evidence="8 9" key="1">
    <citation type="submission" date="2015-12" db="EMBL/GenBank/DDBJ databases">
        <title>Genome sequence of the marine Rhodobacteraceae strain O3.65, Candidatus Tritonibacter horizontis.</title>
        <authorList>
            <person name="Poehlein A."/>
            <person name="Giebel H.A."/>
            <person name="Voget S."/>
            <person name="Brinkhoff T."/>
        </authorList>
    </citation>
    <scope>NUCLEOTIDE SEQUENCE [LARGE SCALE GENOMIC DNA]</scope>
    <source>
        <strain evidence="8 9">O3.65</strain>
    </source>
</reference>
<evidence type="ECO:0000256" key="4">
    <source>
        <dbReference type="PROSITE-ProRule" id="PRU00284"/>
    </source>
</evidence>
<feature type="domain" description="HAMP" evidence="7">
    <location>
        <begin position="189"/>
        <end position="242"/>
    </location>
</feature>
<dbReference type="GO" id="GO:0006935">
    <property type="term" value="P:chemotaxis"/>
    <property type="evidence" value="ECO:0007669"/>
    <property type="project" value="UniProtKB-KW"/>
</dbReference>
<feature type="domain" description="Methyl-accepting transducer" evidence="6">
    <location>
        <begin position="309"/>
        <end position="538"/>
    </location>
</feature>
<keyword evidence="5" id="KW-1133">Transmembrane helix</keyword>
<dbReference type="InterPro" id="IPR004089">
    <property type="entry name" value="MCPsignal_dom"/>
</dbReference>
<evidence type="ECO:0000259" key="6">
    <source>
        <dbReference type="PROSITE" id="PS50111"/>
    </source>
</evidence>
<dbReference type="GO" id="GO:0004888">
    <property type="term" value="F:transmembrane signaling receptor activity"/>
    <property type="evidence" value="ECO:0007669"/>
    <property type="project" value="InterPro"/>
</dbReference>
<keyword evidence="5" id="KW-0472">Membrane</keyword>
<protein>
    <submittedName>
        <fullName evidence="8">Methyl-accepting chemotaxis protein II</fullName>
    </submittedName>
</protein>
<evidence type="ECO:0000256" key="5">
    <source>
        <dbReference type="SAM" id="Phobius"/>
    </source>
</evidence>
<dbReference type="OrthoDB" id="354287at2"/>
<evidence type="ECO:0000313" key="9">
    <source>
        <dbReference type="Proteomes" id="UP000068382"/>
    </source>
</evidence>
<dbReference type="Pfam" id="PF00672">
    <property type="entry name" value="HAMP"/>
    <property type="match status" value="2"/>
</dbReference>
<keyword evidence="9" id="KW-1185">Reference proteome</keyword>
<keyword evidence="5" id="KW-0812">Transmembrane</keyword>
<dbReference type="SMART" id="SM00283">
    <property type="entry name" value="MA"/>
    <property type="match status" value="1"/>
</dbReference>
<dbReference type="PRINTS" id="PR00260">
    <property type="entry name" value="CHEMTRNSDUCR"/>
</dbReference>
<evidence type="ECO:0000259" key="7">
    <source>
        <dbReference type="PROSITE" id="PS50885"/>
    </source>
</evidence>
<dbReference type="SUPFAM" id="SSF158472">
    <property type="entry name" value="HAMP domain-like"/>
    <property type="match status" value="1"/>
</dbReference>
<dbReference type="Proteomes" id="UP000068382">
    <property type="component" value="Unassembled WGS sequence"/>
</dbReference>
<comment type="similarity">
    <text evidence="3">Belongs to the methyl-accepting chemotaxis (MCP) protein family.</text>
</comment>
<dbReference type="CDD" id="cd06225">
    <property type="entry name" value="HAMP"/>
    <property type="match status" value="1"/>
</dbReference>
<evidence type="ECO:0000313" key="8">
    <source>
        <dbReference type="EMBL" id="KUP92685.1"/>
    </source>
</evidence>
<proteinExistence type="inferred from homology"/>
<feature type="transmembrane region" description="Helical" evidence="5">
    <location>
        <begin position="165"/>
        <end position="188"/>
    </location>
</feature>
<comment type="subcellular location">
    <subcellularLocation>
        <location evidence="1">Membrane</location>
    </subcellularLocation>
</comment>
<dbReference type="PROSITE" id="PS50885">
    <property type="entry name" value="HAMP"/>
    <property type="match status" value="2"/>
</dbReference>
<dbReference type="SMART" id="SM00304">
    <property type="entry name" value="HAMP"/>
    <property type="match status" value="2"/>
</dbReference>
<organism evidence="8 9">
    <name type="scientific">Tritonibacter horizontis</name>
    <dbReference type="NCBI Taxonomy" id="1768241"/>
    <lineage>
        <taxon>Bacteria</taxon>
        <taxon>Pseudomonadati</taxon>
        <taxon>Pseudomonadota</taxon>
        <taxon>Alphaproteobacteria</taxon>
        <taxon>Rhodobacterales</taxon>
        <taxon>Paracoccaceae</taxon>
        <taxon>Tritonibacter</taxon>
    </lineage>
</organism>
<dbReference type="InterPro" id="IPR003660">
    <property type="entry name" value="HAMP_dom"/>
</dbReference>
<dbReference type="AlphaFoldDB" id="A0A132BWB3"/>
<gene>
    <name evidence="8" type="primary">tar_2</name>
    <name evidence="8" type="ORF">TRIHO_24220</name>
</gene>
<feature type="transmembrane region" description="Helical" evidence="5">
    <location>
        <begin position="16"/>
        <end position="36"/>
    </location>
</feature>
<evidence type="ECO:0000256" key="1">
    <source>
        <dbReference type="ARBA" id="ARBA00004370"/>
    </source>
</evidence>
<keyword evidence="2" id="KW-0145">Chemotaxis</keyword>
<evidence type="ECO:0000256" key="3">
    <source>
        <dbReference type="ARBA" id="ARBA00029447"/>
    </source>
</evidence>
<dbReference type="InterPro" id="IPR051310">
    <property type="entry name" value="MCP_chemotaxis"/>
</dbReference>
<dbReference type="PROSITE" id="PS50111">
    <property type="entry name" value="CHEMOTAXIS_TRANSDUC_2"/>
    <property type="match status" value="1"/>
</dbReference>
<dbReference type="PATRIC" id="fig|1768241.3.peg.2542"/>
<sequence length="611" mass="65183">MFVKSWFRNMPVKRKILLPGMLGLLVMIGVITTFWAQRLDTALHTGFEEQVELTEAYISAPLATAAWNYDGELANTTLSSLSERDSFVFARVVSGGDILAEAFKGDAMQEDWIATADQMLAEETPRLQQGNFIYFLSPLMFEGEMAGNLVWALDTSIIANQIMQANIVAAALGFGIFAVFSVIFYLIATAVSRPISAVVGHIDALQHGDTTLQIPEAERRDEIGALGKALVDFRDTTAEQQRMEEEKRQRDAAQEHIVSVLSDALGNLSTGDLTAKITEDFPGEYEKLREDFNALVTRLFDTVSAVVDAAESIQNGSTEISSASDDLARRTESQAATLEETAAALDQLTASVRQAADGASSVANTMEEAKTEAVNSGTVVNSAVSAMTEIEQSSSHIGQIIGVIDDIAFQTNLLALNAGVEAARAGEAGRGFAVVASEVRALAQRSSDAAMEIKTLIGDSSRQVERGVDLVGKAGEALHNIVERVTQISSLISDIAQGASEQSAGLGDINSGMVELDQVTQQNAAMVEEATAASHMLKANATSLASMVSHFKLSEGATHIARTPVSVASAADEPEEIVAPSAHGEEWDYTPEPTKAVVGDASSNAKIWDDF</sequence>
<dbReference type="SUPFAM" id="SSF58104">
    <property type="entry name" value="Methyl-accepting chemotaxis protein (MCP) signaling domain"/>
    <property type="match status" value="1"/>
</dbReference>
<dbReference type="CDD" id="cd11386">
    <property type="entry name" value="MCP_signal"/>
    <property type="match status" value="1"/>
</dbReference>
<comment type="caution">
    <text evidence="8">The sequence shown here is derived from an EMBL/GenBank/DDBJ whole genome shotgun (WGS) entry which is preliminary data.</text>
</comment>
<dbReference type="PANTHER" id="PTHR43531:SF11">
    <property type="entry name" value="METHYL-ACCEPTING CHEMOTAXIS PROTEIN 3"/>
    <property type="match status" value="1"/>
</dbReference>
<dbReference type="Gene3D" id="1.10.287.950">
    <property type="entry name" value="Methyl-accepting chemotaxis protein"/>
    <property type="match status" value="1"/>
</dbReference>
<dbReference type="EMBL" id="LPUY01000073">
    <property type="protein sequence ID" value="KUP92685.1"/>
    <property type="molecule type" value="Genomic_DNA"/>
</dbReference>
<dbReference type="GO" id="GO:0016020">
    <property type="term" value="C:membrane"/>
    <property type="evidence" value="ECO:0007669"/>
    <property type="project" value="UniProtKB-SubCell"/>
</dbReference>
<dbReference type="Gene3D" id="6.10.340.10">
    <property type="match status" value="1"/>
</dbReference>
<name>A0A132BWB3_9RHOB</name>
<dbReference type="FunFam" id="1.10.287.950:FF:000001">
    <property type="entry name" value="Methyl-accepting chemotaxis sensory transducer"/>
    <property type="match status" value="1"/>
</dbReference>
<dbReference type="RefSeq" id="WP_068243815.1">
    <property type="nucleotide sequence ID" value="NZ_LPUY01000073.1"/>
</dbReference>
<evidence type="ECO:0000256" key="2">
    <source>
        <dbReference type="ARBA" id="ARBA00022500"/>
    </source>
</evidence>
<dbReference type="Pfam" id="PF00015">
    <property type="entry name" value="MCPsignal"/>
    <property type="match status" value="1"/>
</dbReference>
<feature type="domain" description="HAMP" evidence="7">
    <location>
        <begin position="261"/>
        <end position="304"/>
    </location>
</feature>
<dbReference type="GO" id="GO:0007165">
    <property type="term" value="P:signal transduction"/>
    <property type="evidence" value="ECO:0007669"/>
    <property type="project" value="UniProtKB-KW"/>
</dbReference>
<dbReference type="InterPro" id="IPR004090">
    <property type="entry name" value="Chemotax_Me-accpt_rcpt"/>
</dbReference>
<keyword evidence="4" id="KW-0807">Transducer</keyword>
<accession>A0A132BWB3</accession>
<dbReference type="PANTHER" id="PTHR43531">
    <property type="entry name" value="PROTEIN ICFG"/>
    <property type="match status" value="1"/>
</dbReference>